<feature type="transmembrane region" description="Helical" evidence="1">
    <location>
        <begin position="75"/>
        <end position="95"/>
    </location>
</feature>
<dbReference type="AlphaFoldDB" id="A0A914CKL7"/>
<dbReference type="Proteomes" id="UP000887540">
    <property type="component" value="Unplaced"/>
</dbReference>
<proteinExistence type="predicted"/>
<dbReference type="InterPro" id="IPR019426">
    <property type="entry name" value="7TM_GPCR_serpentine_rcpt_Srv"/>
</dbReference>
<accession>A0A914CKL7</accession>
<evidence type="ECO:0000313" key="2">
    <source>
        <dbReference type="Proteomes" id="UP000887540"/>
    </source>
</evidence>
<evidence type="ECO:0000256" key="1">
    <source>
        <dbReference type="SAM" id="Phobius"/>
    </source>
</evidence>
<keyword evidence="2" id="KW-1185">Reference proteome</keyword>
<dbReference type="Pfam" id="PF10323">
    <property type="entry name" value="7TM_GPCR_Srv"/>
    <property type="match status" value="1"/>
</dbReference>
<keyword evidence="1" id="KW-0812">Transmembrane</keyword>
<reference evidence="3" key="1">
    <citation type="submission" date="2022-11" db="UniProtKB">
        <authorList>
            <consortium name="WormBaseParasite"/>
        </authorList>
    </citation>
    <scope>IDENTIFICATION</scope>
</reference>
<evidence type="ECO:0000313" key="3">
    <source>
        <dbReference type="WBParaSite" id="ACRNAN_scaffold1163.g15894.t1"/>
    </source>
</evidence>
<keyword evidence="1" id="KW-1133">Transmembrane helix</keyword>
<feature type="transmembrane region" description="Helical" evidence="1">
    <location>
        <begin position="14"/>
        <end position="36"/>
    </location>
</feature>
<dbReference type="WBParaSite" id="ACRNAN_scaffold1163.g15894.t1">
    <property type="protein sequence ID" value="ACRNAN_scaffold1163.g15894.t1"/>
    <property type="gene ID" value="ACRNAN_scaffold1163.g15894"/>
</dbReference>
<protein>
    <submittedName>
        <fullName evidence="3">Uncharacterized protein</fullName>
    </submittedName>
</protein>
<organism evidence="2 3">
    <name type="scientific">Acrobeloides nanus</name>
    <dbReference type="NCBI Taxonomy" id="290746"/>
    <lineage>
        <taxon>Eukaryota</taxon>
        <taxon>Metazoa</taxon>
        <taxon>Ecdysozoa</taxon>
        <taxon>Nematoda</taxon>
        <taxon>Chromadorea</taxon>
        <taxon>Rhabditida</taxon>
        <taxon>Tylenchina</taxon>
        <taxon>Cephalobomorpha</taxon>
        <taxon>Cephaloboidea</taxon>
        <taxon>Cephalobidae</taxon>
        <taxon>Acrobeloides</taxon>
    </lineage>
</organism>
<name>A0A914CKL7_9BILA</name>
<sequence>MVLIVIFRKRKDRILGSTFFAISFYLGVIEIATFPINHFFLLMPNNGILVDEIYTRIGGLFPYLCSYSTFSVNTIQYMVISVCSFNRFVVIVGSYSRKVGDFFIR</sequence>
<keyword evidence="1" id="KW-0472">Membrane</keyword>